<dbReference type="Proteomes" id="UP000184440">
    <property type="component" value="Unassembled WGS sequence"/>
</dbReference>
<protein>
    <submittedName>
        <fullName evidence="2">Uncharacterized protein</fullName>
    </submittedName>
</protein>
<sequence length="142" mass="15208">MTTDQQPSALAAALTAPYRRTERTSRIRRLAAWIRTSEARPRRVVVAAILVGLQATVFLLSALRHASEQDFGTAAALGVGFVVAALVAYGLSRGNSFAFVMTLGYTSVDVLLTAIDGWGLALGSLVLLILLVTPRSRAYFRG</sequence>
<feature type="transmembrane region" description="Helical" evidence="1">
    <location>
        <begin position="70"/>
        <end position="91"/>
    </location>
</feature>
<keyword evidence="1" id="KW-0472">Membrane</keyword>
<evidence type="ECO:0000256" key="1">
    <source>
        <dbReference type="SAM" id="Phobius"/>
    </source>
</evidence>
<evidence type="ECO:0000313" key="3">
    <source>
        <dbReference type="Proteomes" id="UP000184440"/>
    </source>
</evidence>
<dbReference type="EMBL" id="FRCS01000008">
    <property type="protein sequence ID" value="SHN42775.1"/>
    <property type="molecule type" value="Genomic_DNA"/>
</dbReference>
<organism evidence="2 3">
    <name type="scientific">Cryptosporangium aurantiacum</name>
    <dbReference type="NCBI Taxonomy" id="134849"/>
    <lineage>
        <taxon>Bacteria</taxon>
        <taxon>Bacillati</taxon>
        <taxon>Actinomycetota</taxon>
        <taxon>Actinomycetes</taxon>
        <taxon>Cryptosporangiales</taxon>
        <taxon>Cryptosporangiaceae</taxon>
        <taxon>Cryptosporangium</taxon>
    </lineage>
</organism>
<dbReference type="STRING" id="134849.SAMN05443668_108373"/>
<feature type="transmembrane region" description="Helical" evidence="1">
    <location>
        <begin position="44"/>
        <end position="63"/>
    </location>
</feature>
<name>A0A1M7R8W1_9ACTN</name>
<reference evidence="2 3" key="1">
    <citation type="submission" date="2016-11" db="EMBL/GenBank/DDBJ databases">
        <authorList>
            <person name="Jaros S."/>
            <person name="Januszkiewicz K."/>
            <person name="Wedrychowicz H."/>
        </authorList>
    </citation>
    <scope>NUCLEOTIDE SEQUENCE [LARGE SCALE GENOMIC DNA]</scope>
    <source>
        <strain evidence="2 3">DSM 46144</strain>
    </source>
</reference>
<evidence type="ECO:0000313" key="2">
    <source>
        <dbReference type="EMBL" id="SHN42775.1"/>
    </source>
</evidence>
<dbReference type="RefSeq" id="WP_073260592.1">
    <property type="nucleotide sequence ID" value="NZ_FRCS01000008.1"/>
</dbReference>
<dbReference type="AlphaFoldDB" id="A0A1M7R8W1"/>
<proteinExistence type="predicted"/>
<keyword evidence="1" id="KW-0812">Transmembrane</keyword>
<feature type="transmembrane region" description="Helical" evidence="1">
    <location>
        <begin position="111"/>
        <end position="132"/>
    </location>
</feature>
<keyword evidence="3" id="KW-1185">Reference proteome</keyword>
<accession>A0A1M7R8W1</accession>
<keyword evidence="1" id="KW-1133">Transmembrane helix</keyword>
<gene>
    <name evidence="2" type="ORF">SAMN05443668_108373</name>
</gene>